<feature type="active site" description="Proton donor/acceptor" evidence="9">
    <location>
        <position position="189"/>
    </location>
</feature>
<feature type="binding site" evidence="9">
    <location>
        <position position="121"/>
    </location>
    <ligand>
        <name>Zn(2+)</name>
        <dbReference type="ChEBI" id="CHEBI:29105"/>
        <note>catalytic</note>
    </ligand>
</feature>
<evidence type="ECO:0000313" key="11">
    <source>
        <dbReference type="Proteomes" id="UP000003111"/>
    </source>
</evidence>
<evidence type="ECO:0000256" key="6">
    <source>
        <dbReference type="ARBA" id="ARBA00022997"/>
    </source>
</evidence>
<keyword evidence="3 9" id="KW-0479">Metal-binding</keyword>
<dbReference type="HOGENOM" id="CLU_060744_2_0_11"/>
<dbReference type="Gene3D" id="3.30.1380.10">
    <property type="match status" value="1"/>
</dbReference>
<evidence type="ECO:0000256" key="7">
    <source>
        <dbReference type="ARBA" id="ARBA00023049"/>
    </source>
</evidence>
<dbReference type="OrthoDB" id="9801430at2"/>
<gene>
    <name evidence="10" type="primary">ddpX</name>
    <name evidence="10" type="ORF">HMPREF0063_10456</name>
</gene>
<dbReference type="GO" id="GO:0008270">
    <property type="term" value="F:zinc ion binding"/>
    <property type="evidence" value="ECO:0007669"/>
    <property type="project" value="UniProtKB-UniRule"/>
</dbReference>
<dbReference type="InterPro" id="IPR000755">
    <property type="entry name" value="A_A_dipeptidase"/>
</dbReference>
<evidence type="ECO:0000256" key="3">
    <source>
        <dbReference type="ARBA" id="ARBA00022723"/>
    </source>
</evidence>
<dbReference type="GO" id="GO:0006508">
    <property type="term" value="P:proteolysis"/>
    <property type="evidence" value="ECO:0007669"/>
    <property type="project" value="UniProtKB-KW"/>
</dbReference>
<evidence type="ECO:0000256" key="8">
    <source>
        <dbReference type="ARBA" id="ARBA00023316"/>
    </source>
</evidence>
<feature type="site" description="Transition state stabilizer" evidence="9">
    <location>
        <position position="77"/>
    </location>
</feature>
<name>E2S8U8_9ACTN</name>
<comment type="caution">
    <text evidence="10">The sequence shown here is derived from an EMBL/GenBank/DDBJ whole genome shotgun (WGS) entry which is preliminary data.</text>
</comment>
<dbReference type="GO" id="GO:0008237">
    <property type="term" value="F:metallopeptidase activity"/>
    <property type="evidence" value="ECO:0007669"/>
    <property type="project" value="UniProtKB-KW"/>
</dbReference>
<feature type="binding site" evidence="9">
    <location>
        <position position="192"/>
    </location>
    <ligand>
        <name>Zn(2+)</name>
        <dbReference type="ChEBI" id="CHEBI:29105"/>
        <note>catalytic</note>
    </ligand>
</feature>
<evidence type="ECO:0000256" key="4">
    <source>
        <dbReference type="ARBA" id="ARBA00022801"/>
    </source>
</evidence>
<organism evidence="10 11">
    <name type="scientific">Aeromicrobium marinum DSM 15272</name>
    <dbReference type="NCBI Taxonomy" id="585531"/>
    <lineage>
        <taxon>Bacteria</taxon>
        <taxon>Bacillati</taxon>
        <taxon>Actinomycetota</taxon>
        <taxon>Actinomycetes</taxon>
        <taxon>Propionibacteriales</taxon>
        <taxon>Nocardioidaceae</taxon>
        <taxon>Aeromicrobium</taxon>
    </lineage>
</organism>
<reference evidence="10" key="1">
    <citation type="submission" date="2010-08" db="EMBL/GenBank/DDBJ databases">
        <authorList>
            <person name="Muzny D."/>
            <person name="Qin X."/>
            <person name="Buhay C."/>
            <person name="Dugan-Rocha S."/>
            <person name="Ding Y."/>
            <person name="Chen G."/>
            <person name="Hawes A."/>
            <person name="Holder M."/>
            <person name="Jhangiani S."/>
            <person name="Johnson A."/>
            <person name="Khan Z."/>
            <person name="Li Z."/>
            <person name="Liu W."/>
            <person name="Liu X."/>
            <person name="Perez L."/>
            <person name="Shen H."/>
            <person name="Wang Q."/>
            <person name="Watt J."/>
            <person name="Xi L."/>
            <person name="Xin Y."/>
            <person name="Zhou J."/>
            <person name="Deng J."/>
            <person name="Jiang H."/>
            <person name="Liu Y."/>
            <person name="Qu J."/>
            <person name="Song X.-Z."/>
            <person name="Zhang L."/>
            <person name="Villasana D."/>
            <person name="Johnson A."/>
            <person name="Liu J."/>
            <person name="Liyanage D."/>
            <person name="Lorensuhewa L."/>
            <person name="Robinson T."/>
            <person name="Song A."/>
            <person name="Song B.-B."/>
            <person name="Dinh H."/>
            <person name="Thornton R."/>
            <person name="Coyle M."/>
            <person name="Francisco L."/>
            <person name="Jackson L."/>
            <person name="Javaid M."/>
            <person name="Korchina V."/>
            <person name="Kovar C."/>
            <person name="Mata R."/>
            <person name="Mathew T."/>
            <person name="Ngo R."/>
            <person name="Nguyen L."/>
            <person name="Nguyen N."/>
            <person name="Okwuonu G."/>
            <person name="Ongeri F."/>
            <person name="Pham C."/>
            <person name="Simmons D."/>
            <person name="Wilczek-Boney K."/>
            <person name="Hale W."/>
            <person name="Jakkamsetti A."/>
            <person name="Pham P."/>
            <person name="Ruth R."/>
            <person name="San Lucas F."/>
            <person name="Warren J."/>
            <person name="Zhang J."/>
            <person name="Zhao Z."/>
            <person name="Zhou C."/>
            <person name="Zhu D."/>
            <person name="Lee S."/>
            <person name="Bess C."/>
            <person name="Blankenburg K."/>
            <person name="Forbes L."/>
            <person name="Fu Q."/>
            <person name="Gubbala S."/>
            <person name="Hirani K."/>
            <person name="Jayaseelan J.C."/>
            <person name="Lara F."/>
            <person name="Munidasa M."/>
            <person name="Palculict T."/>
            <person name="Patil S."/>
            <person name="Pu L.-L."/>
            <person name="Saada N."/>
            <person name="Tang L."/>
            <person name="Weissenberger G."/>
            <person name="Zhu Y."/>
            <person name="Hemphill L."/>
            <person name="Shang Y."/>
            <person name="Youmans B."/>
            <person name="Ayvaz T."/>
            <person name="Ross M."/>
            <person name="Santibanez J."/>
            <person name="Aqrawi P."/>
            <person name="Gross S."/>
            <person name="Joshi V."/>
            <person name="Fowler G."/>
            <person name="Nazareth L."/>
            <person name="Reid J."/>
            <person name="Worley K."/>
            <person name="Petrosino J."/>
            <person name="Highlander S."/>
            <person name="Gibbs R."/>
        </authorList>
    </citation>
    <scope>NUCLEOTIDE SEQUENCE [LARGE SCALE GENOMIC DNA]</scope>
    <source>
        <strain evidence="10">DSM 15272</strain>
    </source>
</reference>
<accession>E2S8U8</accession>
<evidence type="ECO:0000256" key="1">
    <source>
        <dbReference type="ARBA" id="ARBA00001362"/>
    </source>
</evidence>
<comment type="catalytic activity">
    <reaction evidence="1 9">
        <text>D-alanyl-D-alanine + H2O = 2 D-alanine</text>
        <dbReference type="Rhea" id="RHEA:20661"/>
        <dbReference type="ChEBI" id="CHEBI:15377"/>
        <dbReference type="ChEBI" id="CHEBI:57416"/>
        <dbReference type="ChEBI" id="CHEBI:57822"/>
        <dbReference type="EC" id="3.4.13.22"/>
    </reaction>
</comment>
<dbReference type="SUPFAM" id="SSF55166">
    <property type="entry name" value="Hedgehog/DD-peptidase"/>
    <property type="match status" value="1"/>
</dbReference>
<comment type="similarity">
    <text evidence="9">Belongs to the peptidase M15D family.</text>
</comment>
<dbReference type="Pfam" id="PF01427">
    <property type="entry name" value="Peptidase_M15"/>
    <property type="match status" value="1"/>
</dbReference>
<protein>
    <recommendedName>
        <fullName evidence="9">D-alanyl-D-alanine dipeptidase</fullName>
        <shortName evidence="9">D-Ala-D-Ala dipeptidase</shortName>
        <ecNumber evidence="9">3.4.13.22</ecNumber>
    </recommendedName>
</protein>
<dbReference type="AlphaFoldDB" id="E2S8U8"/>
<keyword evidence="6 9" id="KW-0224">Dipeptidase</keyword>
<dbReference type="GO" id="GO:0160237">
    <property type="term" value="F:D-Ala-D-Ala dipeptidase activity"/>
    <property type="evidence" value="ECO:0007669"/>
    <property type="project" value="UniProtKB-EC"/>
</dbReference>
<keyword evidence="4 9" id="KW-0378">Hydrolase</keyword>
<dbReference type="eggNOG" id="COG2173">
    <property type="taxonomic scope" value="Bacteria"/>
</dbReference>
<dbReference type="STRING" id="585531.HMPREF0063_10456"/>
<dbReference type="RefSeq" id="WP_007079334.1">
    <property type="nucleotide sequence ID" value="NZ_CM001024.1"/>
</dbReference>
<feature type="binding site" evidence="9">
    <location>
        <position position="128"/>
    </location>
    <ligand>
        <name>Zn(2+)</name>
        <dbReference type="ChEBI" id="CHEBI:29105"/>
        <note>catalytic</note>
    </ligand>
</feature>
<keyword evidence="7 9" id="KW-0482">Metalloprotease</keyword>
<sequence length="220" mass="24035">MTDLVLLADPQITEIGVEEVGEPLVDLRELGGFAFSHLKVNEGPAWSSVRRGVADRLLHATELVPAGVRLMIVEGHREPAVQRRHFDAYCAELRTADPDLTDLQLRRLASRYISPPEVAPHVAGAAIDLTLADVAGRPLDLGTAVNATPEESEGACYFDAANISSQAREHRATLADALGAAGLVNYPTEWWHWSFGDRYWAWSTRARCALYGPVDADRPA</sequence>
<dbReference type="PANTHER" id="PTHR43126">
    <property type="entry name" value="D-ALANYL-D-ALANINE DIPEPTIDASE"/>
    <property type="match status" value="1"/>
</dbReference>
<keyword evidence="8" id="KW-0961">Cell wall biogenesis/degradation</keyword>
<dbReference type="EC" id="3.4.13.22" evidence="9"/>
<dbReference type="InterPro" id="IPR009045">
    <property type="entry name" value="Zn_M74/Hedgehog-like"/>
</dbReference>
<evidence type="ECO:0000313" key="10">
    <source>
        <dbReference type="EMBL" id="EFQ84603.1"/>
    </source>
</evidence>
<keyword evidence="5 9" id="KW-0862">Zinc</keyword>
<dbReference type="EMBL" id="ACLF03000002">
    <property type="protein sequence ID" value="EFQ84603.1"/>
    <property type="molecule type" value="Genomic_DNA"/>
</dbReference>
<dbReference type="Proteomes" id="UP000003111">
    <property type="component" value="Unassembled WGS sequence"/>
</dbReference>
<dbReference type="HAMAP" id="MF_01924">
    <property type="entry name" value="A_A_dipeptidase"/>
    <property type="match status" value="1"/>
</dbReference>
<evidence type="ECO:0000256" key="5">
    <source>
        <dbReference type="ARBA" id="ARBA00022833"/>
    </source>
</evidence>
<proteinExistence type="inferred from homology"/>
<evidence type="ECO:0000256" key="9">
    <source>
        <dbReference type="HAMAP-Rule" id="MF_01924"/>
    </source>
</evidence>
<evidence type="ECO:0000256" key="2">
    <source>
        <dbReference type="ARBA" id="ARBA00022670"/>
    </source>
</evidence>
<dbReference type="GO" id="GO:0071555">
    <property type="term" value="P:cell wall organization"/>
    <property type="evidence" value="ECO:0007669"/>
    <property type="project" value="UniProtKB-KW"/>
</dbReference>
<keyword evidence="2 9" id="KW-0645">Protease</keyword>
<comment type="function">
    <text evidence="9">Catalyzes hydrolysis of the D-alanyl-D-alanine dipeptide.</text>
</comment>
<keyword evidence="11" id="KW-1185">Reference proteome</keyword>
<comment type="cofactor">
    <cofactor evidence="9">
        <name>Zn(2+)</name>
        <dbReference type="ChEBI" id="CHEBI:29105"/>
    </cofactor>
    <text evidence="9">Binds 1 zinc ion per subunit.</text>
</comment>
<dbReference type="PANTHER" id="PTHR43126:SF2">
    <property type="entry name" value="D-ALANYL-D-ALANINE DIPEPTIDASE"/>
    <property type="match status" value="1"/>
</dbReference>